<feature type="compositionally biased region" description="Acidic residues" evidence="1">
    <location>
        <begin position="12"/>
        <end position="45"/>
    </location>
</feature>
<dbReference type="RefSeq" id="WP_164734608.1">
    <property type="nucleotide sequence ID" value="NZ_CP031423.1"/>
</dbReference>
<protein>
    <submittedName>
        <fullName evidence="2">Uncharacterized protein</fullName>
    </submittedName>
</protein>
<dbReference type="KEGG" id="mlv:CVS47_01048"/>
<proteinExistence type="predicted"/>
<accession>A0A3Q9J1K4</accession>
<name>A0A3Q9J1K4_9MICO</name>
<evidence type="ECO:0000313" key="3">
    <source>
        <dbReference type="Proteomes" id="UP000276888"/>
    </source>
</evidence>
<dbReference type="Proteomes" id="UP000276888">
    <property type="component" value="Chromosome"/>
</dbReference>
<sequence>MVFDPTFHEIEAEADTLPDLDGSDPDEGPLEIDAEADDLPPVGEE</sequence>
<reference evidence="2 3" key="1">
    <citation type="submission" date="2018-08" db="EMBL/GenBank/DDBJ databases">
        <title>Microbacterium lemovicicum sp. nov., a bacterium isolated from a natural uranium-rich soil.</title>
        <authorList>
            <person name="ORTET P."/>
        </authorList>
    </citation>
    <scope>NUCLEOTIDE SEQUENCE [LARGE SCALE GENOMIC DNA]</scope>
    <source>
        <strain evidence="2 3">Viu22</strain>
    </source>
</reference>
<dbReference type="AlphaFoldDB" id="A0A3Q9J1K4"/>
<evidence type="ECO:0000256" key="1">
    <source>
        <dbReference type="SAM" id="MobiDB-lite"/>
    </source>
</evidence>
<evidence type="ECO:0000313" key="2">
    <source>
        <dbReference type="EMBL" id="AZS36447.1"/>
    </source>
</evidence>
<keyword evidence="3" id="KW-1185">Reference proteome</keyword>
<dbReference type="EMBL" id="CP031423">
    <property type="protein sequence ID" value="AZS36447.1"/>
    <property type="molecule type" value="Genomic_DNA"/>
</dbReference>
<feature type="compositionally biased region" description="Basic and acidic residues" evidence="1">
    <location>
        <begin position="1"/>
        <end position="11"/>
    </location>
</feature>
<gene>
    <name evidence="2" type="ORF">CVS47_01048</name>
</gene>
<organism evidence="2 3">
    <name type="scientific">Microbacterium lemovicicum</name>
    <dbReference type="NCBI Taxonomy" id="1072463"/>
    <lineage>
        <taxon>Bacteria</taxon>
        <taxon>Bacillati</taxon>
        <taxon>Actinomycetota</taxon>
        <taxon>Actinomycetes</taxon>
        <taxon>Micrococcales</taxon>
        <taxon>Microbacteriaceae</taxon>
        <taxon>Microbacterium</taxon>
    </lineage>
</organism>
<feature type="region of interest" description="Disordered" evidence="1">
    <location>
        <begin position="1"/>
        <end position="45"/>
    </location>
</feature>